<gene>
    <name evidence="1" type="ORF">D5086_016357</name>
</gene>
<dbReference type="Proteomes" id="UP000309997">
    <property type="component" value="Unassembled WGS sequence"/>
</dbReference>
<protein>
    <submittedName>
        <fullName evidence="1">Uncharacterized protein</fullName>
    </submittedName>
</protein>
<organism evidence="1 2">
    <name type="scientific">Populus alba</name>
    <name type="common">White poplar</name>
    <dbReference type="NCBI Taxonomy" id="43335"/>
    <lineage>
        <taxon>Eukaryota</taxon>
        <taxon>Viridiplantae</taxon>
        <taxon>Streptophyta</taxon>
        <taxon>Embryophyta</taxon>
        <taxon>Tracheophyta</taxon>
        <taxon>Spermatophyta</taxon>
        <taxon>Magnoliopsida</taxon>
        <taxon>eudicotyledons</taxon>
        <taxon>Gunneridae</taxon>
        <taxon>Pentapetalae</taxon>
        <taxon>rosids</taxon>
        <taxon>fabids</taxon>
        <taxon>Malpighiales</taxon>
        <taxon>Salicaceae</taxon>
        <taxon>Saliceae</taxon>
        <taxon>Populus</taxon>
    </lineage>
</organism>
<accession>A0ACC4BUD5</accession>
<reference evidence="1 2" key="1">
    <citation type="journal article" date="2024" name="Plant Biotechnol. J.">
        <title>Genome and CRISPR/Cas9 system of a widespread forest tree (Populus alba) in the world.</title>
        <authorList>
            <person name="Liu Y.J."/>
            <person name="Jiang P.F."/>
            <person name="Han X.M."/>
            <person name="Li X.Y."/>
            <person name="Wang H.M."/>
            <person name="Wang Y.J."/>
            <person name="Wang X.X."/>
            <person name="Zeng Q.Y."/>
        </authorList>
    </citation>
    <scope>NUCLEOTIDE SEQUENCE [LARGE SCALE GENOMIC DNA]</scope>
    <source>
        <strain evidence="2">cv. PAL-ZL1</strain>
    </source>
</reference>
<keyword evidence="2" id="KW-1185">Reference proteome</keyword>
<proteinExistence type="predicted"/>
<name>A0ACC4BUD5_POPAL</name>
<dbReference type="EMBL" id="RCHU02000008">
    <property type="protein sequence ID" value="KAL3582025.1"/>
    <property type="molecule type" value="Genomic_DNA"/>
</dbReference>
<sequence length="382" mass="43859">MIFCGRERFMDDRSTSYNKFQTLNGFGTRFPPGPSSWSNQEKDDKQYHHRRACFQDMEQNTATGHSFSNDQSGPNLHSDDGESYQVDSKEEHKEFTQVPSSCKILSNEAQCREFVSYARSSEDKVVEMFIALSCTTQEVSVEKSGHQKMDERAAREKSSQCHDRLGRPGTSNSAEGKEACTDFASSSQLHHERDLLCALPGACFPYAVKDIINDREKLKETEEYKQAMEEEWAARQQQLQIQATISLVFGVPSNAYGALLVLHWKTFSRRGSEIAEEKKAETLRILDMERRQKQRVEEMREAQKKDEENLNIKERFRVEVRKELYRLEVTCINMASLLRGLGIHVEGGFQPLPNQPPILLLLKIVIQKPELMALHFEICILP</sequence>
<evidence type="ECO:0000313" key="1">
    <source>
        <dbReference type="EMBL" id="KAL3582025.1"/>
    </source>
</evidence>
<comment type="caution">
    <text evidence="1">The sequence shown here is derived from an EMBL/GenBank/DDBJ whole genome shotgun (WGS) entry which is preliminary data.</text>
</comment>
<evidence type="ECO:0000313" key="2">
    <source>
        <dbReference type="Proteomes" id="UP000309997"/>
    </source>
</evidence>